<dbReference type="PROSITE" id="PS50991">
    <property type="entry name" value="PYR_CT"/>
    <property type="match status" value="1"/>
</dbReference>
<dbReference type="EMBL" id="CDGG01000001">
    <property type="protein sequence ID" value="CEI82634.1"/>
    <property type="molecule type" value="Genomic_DNA"/>
</dbReference>
<evidence type="ECO:0000313" key="5">
    <source>
        <dbReference type="EMBL" id="CEI82634.1"/>
    </source>
</evidence>
<evidence type="ECO:0000256" key="2">
    <source>
        <dbReference type="ARBA" id="ARBA00022723"/>
    </source>
</evidence>
<organism evidence="5 6">
    <name type="scientific">Oceanobacillus oncorhynchi</name>
    <dbReference type="NCBI Taxonomy" id="545501"/>
    <lineage>
        <taxon>Bacteria</taxon>
        <taxon>Bacillati</taxon>
        <taxon>Bacillota</taxon>
        <taxon>Bacilli</taxon>
        <taxon>Bacillales</taxon>
        <taxon>Bacillaceae</taxon>
        <taxon>Oceanobacillus</taxon>
    </lineage>
</organism>
<keyword evidence="2" id="KW-0479">Metal-binding</keyword>
<dbReference type="Gene3D" id="3.20.20.70">
    <property type="entry name" value="Aldolase class I"/>
    <property type="match status" value="1"/>
</dbReference>
<protein>
    <submittedName>
        <fullName evidence="5">Hydroxymethylglutaryl-CoA lyase YngG</fullName>
    </submittedName>
</protein>
<feature type="domain" description="Pyruvate carboxyltransferase" evidence="4">
    <location>
        <begin position="7"/>
        <end position="285"/>
    </location>
</feature>
<dbReference type="GO" id="GO:0006552">
    <property type="term" value="P:L-leucine catabolic process"/>
    <property type="evidence" value="ECO:0007669"/>
    <property type="project" value="TreeGrafter"/>
</dbReference>
<dbReference type="STRING" id="545501.BN997_02517"/>
<dbReference type="InterPro" id="IPR013785">
    <property type="entry name" value="Aldolase_TIM"/>
</dbReference>
<dbReference type="InterPro" id="IPR000891">
    <property type="entry name" value="PYR_CT"/>
</dbReference>
<keyword evidence="3 5" id="KW-0456">Lyase</keyword>
<name>A0A0A1MSH1_9BACI</name>
<dbReference type="CDD" id="cd07938">
    <property type="entry name" value="DRE_TIM_HMGL"/>
    <property type="match status" value="1"/>
</dbReference>
<dbReference type="NCBIfam" id="NF004283">
    <property type="entry name" value="PRK05692.1"/>
    <property type="match status" value="1"/>
</dbReference>
<gene>
    <name evidence="5" type="primary">yngG_1</name>
    <name evidence="5" type="ORF">BN997_02517</name>
</gene>
<dbReference type="PANTHER" id="PTHR42738:SF7">
    <property type="entry name" value="HYDROXYMETHYLGLUTARYL-COA LYASE"/>
    <property type="match status" value="1"/>
</dbReference>
<sequence>MAFPKKVIIREVGPREGMQIEEAPVSTENKIRIVDMISECNFPVIEVTSFVSPKWVPKMADAEKVAAGFKRYPETEYQCVYLNAKGIERAQATGKFDLEGVLQITASETFSVKNTNLTIDETFTKMDERICTLNEFNIPVHTIAVMTAFGCTYEGDTNPELVIQLIERSIAKANSFGENPKHILLGDTVGWANPISTEMLVGKVQDRWPEKDIILHLHDTRGMGMANAYVGLKMGVTHYDSSVGGLGGCPFSGAKGAAGNIATEDLVHMCHELGISTGIDLEKLLKVTEKIEGILGRELPSKVSKGRSLNSYRRIASN</sequence>
<keyword evidence="6" id="KW-1185">Reference proteome</keyword>
<evidence type="ECO:0000256" key="1">
    <source>
        <dbReference type="ARBA" id="ARBA00009405"/>
    </source>
</evidence>
<reference evidence="5 6" key="1">
    <citation type="submission" date="2014-11" db="EMBL/GenBank/DDBJ databases">
        <authorList>
            <person name="Urmite Genomes Urmite Genomes"/>
        </authorList>
    </citation>
    <scope>NUCLEOTIDE SEQUENCE [LARGE SCALE GENOMIC DNA]</scope>
    <source>
        <strain evidence="5 6">Oc5</strain>
    </source>
</reference>
<dbReference type="SUPFAM" id="SSF51569">
    <property type="entry name" value="Aldolase"/>
    <property type="match status" value="1"/>
</dbReference>
<dbReference type="OrthoDB" id="9784013at2"/>
<dbReference type="AlphaFoldDB" id="A0A0A1MSH1"/>
<evidence type="ECO:0000256" key="3">
    <source>
        <dbReference type="ARBA" id="ARBA00023239"/>
    </source>
</evidence>
<dbReference type="GO" id="GO:0046951">
    <property type="term" value="P:ketone body biosynthetic process"/>
    <property type="evidence" value="ECO:0007669"/>
    <property type="project" value="TreeGrafter"/>
</dbReference>
<comment type="similarity">
    <text evidence="1">Belongs to the HMG-CoA lyase family.</text>
</comment>
<dbReference type="Pfam" id="PF00682">
    <property type="entry name" value="HMGL-like"/>
    <property type="match status" value="1"/>
</dbReference>
<dbReference type="GO" id="GO:0046872">
    <property type="term" value="F:metal ion binding"/>
    <property type="evidence" value="ECO:0007669"/>
    <property type="project" value="UniProtKB-KW"/>
</dbReference>
<accession>A0A0A1MSH1</accession>
<dbReference type="Proteomes" id="UP000040453">
    <property type="component" value="Unassembled WGS sequence"/>
</dbReference>
<dbReference type="RefSeq" id="WP_052484992.1">
    <property type="nucleotide sequence ID" value="NZ_CDGG01000001.1"/>
</dbReference>
<evidence type="ECO:0000259" key="4">
    <source>
        <dbReference type="PROSITE" id="PS50991"/>
    </source>
</evidence>
<dbReference type="InterPro" id="IPR043594">
    <property type="entry name" value="HMGL"/>
</dbReference>
<evidence type="ECO:0000313" key="6">
    <source>
        <dbReference type="Proteomes" id="UP000040453"/>
    </source>
</evidence>
<dbReference type="GO" id="GO:0004419">
    <property type="term" value="F:hydroxymethylglutaryl-CoA lyase activity"/>
    <property type="evidence" value="ECO:0007669"/>
    <property type="project" value="TreeGrafter"/>
</dbReference>
<proteinExistence type="inferred from homology"/>
<dbReference type="PANTHER" id="PTHR42738">
    <property type="entry name" value="HYDROXYMETHYLGLUTARYL-COA LYASE"/>
    <property type="match status" value="1"/>
</dbReference>